<accession>A0A1J1HH74</accession>
<evidence type="ECO:0000313" key="4">
    <source>
        <dbReference type="EMBL" id="CRK87375.1"/>
    </source>
</evidence>
<keyword evidence="2" id="KW-0472">Membrane</keyword>
<dbReference type="InterPro" id="IPR001736">
    <property type="entry name" value="PLipase_D/transphosphatidylase"/>
</dbReference>
<dbReference type="Pfam" id="PF13918">
    <property type="entry name" value="PLDc_3"/>
    <property type="match status" value="1"/>
</dbReference>
<protein>
    <submittedName>
        <fullName evidence="4">CLUMA_CG001177, isoform A</fullName>
    </submittedName>
</protein>
<dbReference type="Gene3D" id="3.30.870.10">
    <property type="entry name" value="Endonuclease Chain A"/>
    <property type="match status" value="2"/>
</dbReference>
<dbReference type="AlphaFoldDB" id="A0A1J1HH74"/>
<dbReference type="GO" id="GO:0003824">
    <property type="term" value="F:catalytic activity"/>
    <property type="evidence" value="ECO:0007669"/>
    <property type="project" value="InterPro"/>
</dbReference>
<proteinExistence type="inferred from homology"/>
<evidence type="ECO:0000259" key="3">
    <source>
        <dbReference type="PROSITE" id="PS50035"/>
    </source>
</evidence>
<dbReference type="CDD" id="cd09107">
    <property type="entry name" value="PLDc_vPLD3_4_5_like_2"/>
    <property type="match status" value="1"/>
</dbReference>
<dbReference type="STRING" id="568069.A0A1J1HH74"/>
<comment type="similarity">
    <text evidence="1">Belongs to the phospholipase D family.</text>
</comment>
<feature type="transmembrane region" description="Helical" evidence="2">
    <location>
        <begin position="74"/>
        <end position="92"/>
    </location>
</feature>
<keyword evidence="5" id="KW-1185">Reference proteome</keyword>
<dbReference type="SUPFAM" id="SSF56024">
    <property type="entry name" value="Phospholipase D/nuclease"/>
    <property type="match status" value="2"/>
</dbReference>
<sequence length="526" mass="60217">MAFLWFLIMQDKVNKKFLGFISSQTVLESSNRDSIHGPVGDDDFELWDHSQMLRNQQRYKWNQSNGVVCKPSCIPIMFILILIILVVLLPLLDSQNDRLAGRHNSSLVGWNCHDDCRIQLVESIPEGLVFDPESPSFMSTFDAWNVLINEAKKTLYIGSFYWTLKSDEVFNHSSSIYGDKIFHSLLSAGVDRKIDIKIAQNMPSQVSPNIDTEILEKRKAAKVRSVNFMKLLGAGVLHTKVWVVDGRHFYVGSANMDWRSLSQVKELGVLVTNCSCLASDLTKIFNVYWDLGRNDSRIPPKWPDKYSTNVNIDKPMLVNYNNGDYLFASYFSSSPQPLNPRGRTNDLNAIIHTIENAEKFIHISVMDYFPLEIYSPKIKYWPAIDTALRTAAIDSKVSVKLLISYWNHSRPSEDYFLRSLTALSESYKGVDIQVKRFIVPASEDQKKIPFGRVNHNKYMVTDHIAYIGTSNWSGDYFINTAGIGFVSQDTVHDRSENATTLRSQLESIFERDWNSKYAIYQSKFDN</sequence>
<evidence type="ECO:0000313" key="5">
    <source>
        <dbReference type="Proteomes" id="UP000183832"/>
    </source>
</evidence>
<name>A0A1J1HH74_9DIPT</name>
<organism evidence="4 5">
    <name type="scientific">Clunio marinus</name>
    <dbReference type="NCBI Taxonomy" id="568069"/>
    <lineage>
        <taxon>Eukaryota</taxon>
        <taxon>Metazoa</taxon>
        <taxon>Ecdysozoa</taxon>
        <taxon>Arthropoda</taxon>
        <taxon>Hexapoda</taxon>
        <taxon>Insecta</taxon>
        <taxon>Pterygota</taxon>
        <taxon>Neoptera</taxon>
        <taxon>Endopterygota</taxon>
        <taxon>Diptera</taxon>
        <taxon>Nematocera</taxon>
        <taxon>Chironomoidea</taxon>
        <taxon>Chironomidae</taxon>
        <taxon>Clunio</taxon>
    </lineage>
</organism>
<dbReference type="InterPro" id="IPR050874">
    <property type="entry name" value="Diverse_PLD-related"/>
</dbReference>
<dbReference type="EMBL" id="CVRI01000004">
    <property type="protein sequence ID" value="CRK87375.1"/>
    <property type="molecule type" value="Genomic_DNA"/>
</dbReference>
<dbReference type="InterPro" id="IPR032803">
    <property type="entry name" value="PLDc_3"/>
</dbReference>
<dbReference type="Proteomes" id="UP000183832">
    <property type="component" value="Unassembled WGS sequence"/>
</dbReference>
<dbReference type="PANTHER" id="PTHR10185:SF17">
    <property type="entry name" value="GM01519P-RELATED"/>
    <property type="match status" value="1"/>
</dbReference>
<dbReference type="SMART" id="SM00155">
    <property type="entry name" value="PLDc"/>
    <property type="match status" value="2"/>
</dbReference>
<feature type="domain" description="PLD phosphodiesterase" evidence="3">
    <location>
        <begin position="233"/>
        <end position="260"/>
    </location>
</feature>
<dbReference type="OrthoDB" id="1923775at2759"/>
<feature type="domain" description="PLD phosphodiesterase" evidence="3">
    <location>
        <begin position="450"/>
        <end position="476"/>
    </location>
</feature>
<keyword evidence="2" id="KW-1133">Transmembrane helix</keyword>
<gene>
    <name evidence="4" type="primary">putative Phospholipase D3</name>
    <name evidence="4" type="ORF">CLUMA_CG001177</name>
</gene>
<dbReference type="PROSITE" id="PS50035">
    <property type="entry name" value="PLD"/>
    <property type="match status" value="2"/>
</dbReference>
<dbReference type="CDD" id="cd09106">
    <property type="entry name" value="PLDc_vPLD3_4_5_like_1"/>
    <property type="match status" value="1"/>
</dbReference>
<keyword evidence="2" id="KW-0812">Transmembrane</keyword>
<reference evidence="4 5" key="1">
    <citation type="submission" date="2015-04" db="EMBL/GenBank/DDBJ databases">
        <authorList>
            <person name="Syromyatnikov M.Y."/>
            <person name="Popov V.N."/>
        </authorList>
    </citation>
    <scope>NUCLEOTIDE SEQUENCE [LARGE SCALE GENOMIC DNA]</scope>
</reference>
<dbReference type="PANTHER" id="PTHR10185">
    <property type="entry name" value="PHOSPHOLIPASE D - RELATED"/>
    <property type="match status" value="1"/>
</dbReference>
<evidence type="ECO:0000256" key="2">
    <source>
        <dbReference type="SAM" id="Phobius"/>
    </source>
</evidence>
<evidence type="ECO:0000256" key="1">
    <source>
        <dbReference type="ARBA" id="ARBA00008664"/>
    </source>
</evidence>